<protein>
    <submittedName>
        <fullName evidence="3">GA4 desaturase</fullName>
    </submittedName>
</protein>
<dbReference type="PANTHER" id="PTHR34598">
    <property type="entry name" value="BLL6449 PROTEIN"/>
    <property type="match status" value="1"/>
</dbReference>
<evidence type="ECO:0000313" key="4">
    <source>
        <dbReference type="Proteomes" id="UP000235371"/>
    </source>
</evidence>
<dbReference type="InParanoid" id="A0A2J6TGT3"/>
<dbReference type="Proteomes" id="UP000235371">
    <property type="component" value="Unassembled WGS sequence"/>
</dbReference>
<comment type="similarity">
    <text evidence="1">Belongs to the asaB hydroxylase/desaturase family.</text>
</comment>
<evidence type="ECO:0000313" key="3">
    <source>
        <dbReference type="EMBL" id="PMD62246.1"/>
    </source>
</evidence>
<dbReference type="STRING" id="1095630.A0A2J6TGT3"/>
<feature type="region of interest" description="Disordered" evidence="2">
    <location>
        <begin position="124"/>
        <end position="143"/>
    </location>
</feature>
<proteinExistence type="inferred from homology"/>
<sequence>MQEFPSITRATIHYYDGPCPADPRTGTAAGSADREANPQVMPITDIRSLLFPPPPAFTLDINGFTVVKHSSALLSRPYSRDSWNDAYLRESIHYPEIEKVVKERTGAKKVLVLGGTVRTRLFKEPERRPTPPPLPEGTVPLNTNKGNYPAFKADRPRVHGFDKGQEQGPAKKPHIDFGVDGARATLRNWRQDIADEAKDIIAAEDEAAGLPGGLWENYKGRRWGVFGTWRPLQPIKRDPLGLVDFQTVDKQDLVSYFMRPPGIYGPYETDIKLSKASAKHKWYWCKDQRPDELTILKFWDSESEKPGSKVAGGIPHTSFHLEGTDDLPPRESLEVRVIAFW</sequence>
<gene>
    <name evidence="3" type="ORF">K444DRAFT_651446</name>
</gene>
<dbReference type="EMBL" id="KZ613783">
    <property type="protein sequence ID" value="PMD62246.1"/>
    <property type="molecule type" value="Genomic_DNA"/>
</dbReference>
<reference evidence="3 4" key="1">
    <citation type="submission" date="2016-04" db="EMBL/GenBank/DDBJ databases">
        <title>A degradative enzymes factory behind the ericoid mycorrhizal symbiosis.</title>
        <authorList>
            <consortium name="DOE Joint Genome Institute"/>
            <person name="Martino E."/>
            <person name="Morin E."/>
            <person name="Grelet G."/>
            <person name="Kuo A."/>
            <person name="Kohler A."/>
            <person name="Daghino S."/>
            <person name="Barry K."/>
            <person name="Choi C."/>
            <person name="Cichocki N."/>
            <person name="Clum A."/>
            <person name="Copeland A."/>
            <person name="Hainaut M."/>
            <person name="Haridas S."/>
            <person name="Labutti K."/>
            <person name="Lindquist E."/>
            <person name="Lipzen A."/>
            <person name="Khouja H.-R."/>
            <person name="Murat C."/>
            <person name="Ohm R."/>
            <person name="Olson A."/>
            <person name="Spatafora J."/>
            <person name="Veneault-Fourrey C."/>
            <person name="Henrissat B."/>
            <person name="Grigoriev I."/>
            <person name="Martin F."/>
            <person name="Perotto S."/>
        </authorList>
    </citation>
    <scope>NUCLEOTIDE SEQUENCE [LARGE SCALE GENOMIC DNA]</scope>
    <source>
        <strain evidence="3 4">E</strain>
    </source>
</reference>
<dbReference type="OrthoDB" id="412788at2759"/>
<dbReference type="AlphaFoldDB" id="A0A2J6TGT3"/>
<dbReference type="PANTHER" id="PTHR34598:SF3">
    <property type="entry name" value="OXIDOREDUCTASE AN1597"/>
    <property type="match status" value="1"/>
</dbReference>
<dbReference type="GeneID" id="36593786"/>
<organism evidence="3 4">
    <name type="scientific">Hyaloscypha bicolor E</name>
    <dbReference type="NCBI Taxonomy" id="1095630"/>
    <lineage>
        <taxon>Eukaryota</taxon>
        <taxon>Fungi</taxon>
        <taxon>Dikarya</taxon>
        <taxon>Ascomycota</taxon>
        <taxon>Pezizomycotina</taxon>
        <taxon>Leotiomycetes</taxon>
        <taxon>Helotiales</taxon>
        <taxon>Hyaloscyphaceae</taxon>
        <taxon>Hyaloscypha</taxon>
        <taxon>Hyaloscypha bicolor</taxon>
    </lineage>
</organism>
<dbReference type="GO" id="GO:0016491">
    <property type="term" value="F:oxidoreductase activity"/>
    <property type="evidence" value="ECO:0007669"/>
    <property type="project" value="InterPro"/>
</dbReference>
<evidence type="ECO:0000256" key="2">
    <source>
        <dbReference type="SAM" id="MobiDB-lite"/>
    </source>
</evidence>
<dbReference type="InterPro" id="IPR044053">
    <property type="entry name" value="AsaB-like"/>
</dbReference>
<name>A0A2J6TGT3_9HELO</name>
<dbReference type="NCBIfam" id="NF041278">
    <property type="entry name" value="CmcJ_NvfI_EfuI"/>
    <property type="match status" value="1"/>
</dbReference>
<accession>A0A2J6TGT3</accession>
<keyword evidence="4" id="KW-1185">Reference proteome</keyword>
<evidence type="ECO:0000256" key="1">
    <source>
        <dbReference type="ARBA" id="ARBA00023604"/>
    </source>
</evidence>
<dbReference type="RefSeq" id="XP_024739150.1">
    <property type="nucleotide sequence ID" value="XM_024885709.1"/>
</dbReference>